<name>T0JZJ3_COLGC</name>
<organism evidence="1 2">
    <name type="scientific">Colletotrichum gloeosporioides (strain Cg-14)</name>
    <name type="common">Anthracnose fungus</name>
    <name type="synonym">Glomerella cingulata</name>
    <dbReference type="NCBI Taxonomy" id="1237896"/>
    <lineage>
        <taxon>Eukaryota</taxon>
        <taxon>Fungi</taxon>
        <taxon>Dikarya</taxon>
        <taxon>Ascomycota</taxon>
        <taxon>Pezizomycotina</taxon>
        <taxon>Sordariomycetes</taxon>
        <taxon>Hypocreomycetidae</taxon>
        <taxon>Glomerellales</taxon>
        <taxon>Glomerellaceae</taxon>
        <taxon>Colletotrichum</taxon>
        <taxon>Colletotrichum gloeosporioides species complex</taxon>
    </lineage>
</organism>
<sequence length="18" mass="2042">MKVTLKKYTLLSGILLGY</sequence>
<proteinExistence type="predicted"/>
<dbReference type="Proteomes" id="UP000015530">
    <property type="component" value="Unassembled WGS sequence"/>
</dbReference>
<evidence type="ECO:0000313" key="2">
    <source>
        <dbReference type="Proteomes" id="UP000015530"/>
    </source>
</evidence>
<dbReference type="EMBL" id="AMYD01003592">
    <property type="protein sequence ID" value="EQB45933.1"/>
    <property type="molecule type" value="Genomic_DNA"/>
</dbReference>
<dbReference type="AlphaFoldDB" id="T0JZJ3"/>
<evidence type="ECO:0000313" key="1">
    <source>
        <dbReference type="EMBL" id="EQB45933.1"/>
    </source>
</evidence>
<comment type="caution">
    <text evidence="1">The sequence shown here is derived from an EMBL/GenBank/DDBJ whole genome shotgun (WGS) entry which is preliminary data.</text>
</comment>
<accession>T0JZJ3</accession>
<gene>
    <name evidence="1" type="ORF">CGLO_15112</name>
</gene>
<dbReference type="HOGENOM" id="CLU_3430959_0_0_1"/>
<reference evidence="2" key="1">
    <citation type="journal article" date="2013" name="Mol. Plant Microbe Interact.">
        <title>Global aspects of pacC regulation of pathogenicity genes in Colletotrichum gloeosporioides as revealed by transcriptome analysis.</title>
        <authorList>
            <person name="Alkan N."/>
            <person name="Meng X."/>
            <person name="Friedlander G."/>
            <person name="Reuveni E."/>
            <person name="Sukno S."/>
            <person name="Sherman A."/>
            <person name="Thon M."/>
            <person name="Fluhr R."/>
            <person name="Prusky D."/>
        </authorList>
    </citation>
    <scope>NUCLEOTIDE SEQUENCE [LARGE SCALE GENOMIC DNA]</scope>
    <source>
        <strain evidence="2">Cg-14</strain>
    </source>
</reference>
<protein>
    <submittedName>
        <fullName evidence="1">Uncharacterized protein</fullName>
    </submittedName>
</protein>